<gene>
    <name evidence="2" type="ORF">PHYPO_G00162140</name>
</gene>
<sequence length="818" mass="91735">MKLQELIPGLQKVQKVEECDFILVFCPVVPQAGTDIEAAVMKLSTLPGNKPAVLVVLHLTSDPELTVPDSSRAVNRENMITVDCLFHEDQGLLPCSRNNEALSKVINWLIPEDILERTPRKSPTHEHTANQMLKRHLLKHFTLTSGNTLGCDVDIERKLQYLIPGLQKVQKVEECDFILVFCPVVSRAGTDIEAAVRKLSTLPGNKPAVLVVLHLTFDPELTVPDSSRAVKRENMITVDCLFHEDQGLLPCSRNNEALSKVINWLIPEGILNKPPRKRPSHEHTSNQMLKHHLLKHFTLTSGNTLGCDVDIERKLQNLIPGLQKVQKVEECDFILVFCPVVSRAGTDIEAAVRKLSILPGNKPAVLVVLHLTSDPELIVPDSSRAVNRENMITVDCLFHEDQGLLPCSRNNEALSKVINWLIPEDILERTPRKSPTHEHTANQMLKHHLLKHFTLTSGNTLGCDVDIERKLQNLIPGLQKVQKVEECDFILVFCPVVSRAGTDIEAAVRKLSTLPGNKPAVLVVLHLTFDPELTVPDSSRAVNRENMITVDCLFHEDQGLLPCSRNNEALSKVINWLNPEGILNKPPRKRPSHEHTANQMLKRHLLKHFTLTSGNTLGCDVDIERKLQYLIPGLQKVQKLEECDFILVFCPVVSRAGIDIEAAVRMLSTLPGNKPAVLVVLHHTFDPELIVPDSSRAVKRENMITVDCLFHEDQGLLQCRKNNEVFTLVSQWIETQILPKTKKGIMSNVDENPKKNDQTNKFGFNSFKLSSNHLGFRSIIPKAWSPVGWIGSKNLTKKENMNDETREDHILPGPSARP</sequence>
<reference evidence="2 3" key="1">
    <citation type="submission" date="2019-06" db="EMBL/GenBank/DDBJ databases">
        <title>A chromosome-scale genome assembly of the striped catfish, Pangasianodon hypophthalmus.</title>
        <authorList>
            <person name="Wen M."/>
            <person name="Zahm M."/>
            <person name="Roques C."/>
            <person name="Cabau C."/>
            <person name="Klopp C."/>
            <person name="Donnadieu C."/>
            <person name="Jouanno E."/>
            <person name="Avarre J.-C."/>
            <person name="Campet M."/>
            <person name="Ha T.T.T."/>
            <person name="Dugue R."/>
            <person name="Lampietro C."/>
            <person name="Louis A."/>
            <person name="Herpin A."/>
            <person name="Echchiki A."/>
            <person name="Berthelot C."/>
            <person name="Parey E."/>
            <person name="Roest-Crollius H."/>
            <person name="Braasch I."/>
            <person name="Postlethwait J."/>
            <person name="Bobe J."/>
            <person name="Montfort J."/>
            <person name="Bouchez O."/>
            <person name="Begum T."/>
            <person name="Schartl M."/>
            <person name="Guiguen Y."/>
        </authorList>
    </citation>
    <scope>NUCLEOTIDE SEQUENCE [LARGE SCALE GENOMIC DNA]</scope>
    <source>
        <strain evidence="2 3">Indonesia</strain>
        <tissue evidence="2">Blood</tissue>
    </source>
</reference>
<dbReference type="PANTHER" id="PTHR34488:SF1">
    <property type="entry name" value="SI:CH211-245H14.1-RELATED"/>
    <property type="match status" value="1"/>
</dbReference>
<dbReference type="AlphaFoldDB" id="A0A5N5JYF2"/>
<dbReference type="Proteomes" id="UP000327468">
    <property type="component" value="Chromosome 27"/>
</dbReference>
<evidence type="ECO:0000313" key="2">
    <source>
        <dbReference type="EMBL" id="KAB5522670.1"/>
    </source>
</evidence>
<evidence type="ECO:0000313" key="3">
    <source>
        <dbReference type="Proteomes" id="UP000327468"/>
    </source>
</evidence>
<proteinExistence type="predicted"/>
<keyword evidence="3" id="KW-1185">Reference proteome</keyword>
<organism evidence="2 3">
    <name type="scientific">Pangasianodon hypophthalmus</name>
    <name type="common">Striped catfish</name>
    <name type="synonym">Helicophagus hypophthalmus</name>
    <dbReference type="NCBI Taxonomy" id="310915"/>
    <lineage>
        <taxon>Eukaryota</taxon>
        <taxon>Metazoa</taxon>
        <taxon>Chordata</taxon>
        <taxon>Craniata</taxon>
        <taxon>Vertebrata</taxon>
        <taxon>Euteleostomi</taxon>
        <taxon>Actinopterygii</taxon>
        <taxon>Neopterygii</taxon>
        <taxon>Teleostei</taxon>
        <taxon>Ostariophysi</taxon>
        <taxon>Siluriformes</taxon>
        <taxon>Pangasiidae</taxon>
        <taxon>Pangasianodon</taxon>
    </lineage>
</organism>
<accession>A0A5N5JYF2</accession>
<name>A0A5N5JYF2_PANHP</name>
<evidence type="ECO:0000256" key="1">
    <source>
        <dbReference type="SAM" id="MobiDB-lite"/>
    </source>
</evidence>
<protein>
    <submittedName>
        <fullName evidence="2">Uncharacterized protein</fullName>
    </submittedName>
</protein>
<comment type="caution">
    <text evidence="2">The sequence shown here is derived from an EMBL/GenBank/DDBJ whole genome shotgun (WGS) entry which is preliminary data.</text>
</comment>
<feature type="region of interest" description="Disordered" evidence="1">
    <location>
        <begin position="796"/>
        <end position="818"/>
    </location>
</feature>
<feature type="compositionally biased region" description="Basic and acidic residues" evidence="1">
    <location>
        <begin position="796"/>
        <end position="810"/>
    </location>
</feature>
<dbReference type="PANTHER" id="PTHR34488">
    <property type="entry name" value="SI:CH211-245H14.1-RELATED"/>
    <property type="match status" value="1"/>
</dbReference>
<dbReference type="EMBL" id="VFJC01000028">
    <property type="protein sequence ID" value="KAB5522670.1"/>
    <property type="molecule type" value="Genomic_DNA"/>
</dbReference>